<evidence type="ECO:0000256" key="1">
    <source>
        <dbReference type="ARBA" id="ARBA00004651"/>
    </source>
</evidence>
<evidence type="ECO:0000256" key="9">
    <source>
        <dbReference type="SAM" id="Phobius"/>
    </source>
</evidence>
<reference evidence="11" key="1">
    <citation type="submission" date="2022-09" db="EMBL/GenBank/DDBJ databases">
        <title>Genome analysis and characterization of larvicidal activity of Brevibacillus strains.</title>
        <authorList>
            <person name="Patrusheva E.V."/>
            <person name="Izotova A.O."/>
            <person name="Toshchakov S.V."/>
            <person name="Sineoky S.P."/>
        </authorList>
    </citation>
    <scope>NUCLEOTIDE SEQUENCE</scope>
    <source>
        <strain evidence="11">VKPM_B-13247</strain>
    </source>
</reference>
<feature type="transmembrane region" description="Helical" evidence="9">
    <location>
        <begin position="85"/>
        <end position="101"/>
    </location>
</feature>
<evidence type="ECO:0000256" key="3">
    <source>
        <dbReference type="ARBA" id="ARBA00022475"/>
    </source>
</evidence>
<gene>
    <name evidence="11" type="ORF">O0554_22135</name>
</gene>
<feature type="transmembrane region" description="Helical" evidence="9">
    <location>
        <begin position="332"/>
        <end position="351"/>
    </location>
</feature>
<evidence type="ECO:0000256" key="5">
    <source>
        <dbReference type="ARBA" id="ARBA00022692"/>
    </source>
</evidence>
<comment type="similarity">
    <text evidence="2">Belongs to the acyltransferase 3 family.</text>
</comment>
<feature type="transmembrane region" description="Helical" evidence="9">
    <location>
        <begin position="209"/>
        <end position="227"/>
    </location>
</feature>
<dbReference type="CDD" id="cd01840">
    <property type="entry name" value="SGNH_hydrolase_yrhL_like"/>
    <property type="match status" value="1"/>
</dbReference>
<dbReference type="InterPro" id="IPR050879">
    <property type="entry name" value="Acyltransferase_3"/>
</dbReference>
<keyword evidence="7 9" id="KW-0472">Membrane</keyword>
<evidence type="ECO:0000256" key="6">
    <source>
        <dbReference type="ARBA" id="ARBA00022989"/>
    </source>
</evidence>
<feature type="transmembrane region" description="Helical" evidence="9">
    <location>
        <begin position="177"/>
        <end position="197"/>
    </location>
</feature>
<evidence type="ECO:0000259" key="10">
    <source>
        <dbReference type="Pfam" id="PF01757"/>
    </source>
</evidence>
<feature type="transmembrane region" description="Helical" evidence="9">
    <location>
        <begin position="380"/>
        <end position="405"/>
    </location>
</feature>
<dbReference type="InterPro" id="IPR036514">
    <property type="entry name" value="SGNH_hydro_sf"/>
</dbReference>
<feature type="transmembrane region" description="Helical" evidence="9">
    <location>
        <begin position="309"/>
        <end position="326"/>
    </location>
</feature>
<feature type="transmembrane region" description="Helical" evidence="9">
    <location>
        <begin position="276"/>
        <end position="297"/>
    </location>
</feature>
<comment type="caution">
    <text evidence="11">The sequence shown here is derived from an EMBL/GenBank/DDBJ whole genome shotgun (WGS) entry which is preliminary data.</text>
</comment>
<feature type="transmembrane region" description="Helical" evidence="9">
    <location>
        <begin position="43"/>
        <end position="64"/>
    </location>
</feature>
<dbReference type="EMBL" id="JAPTNE010000038">
    <property type="protein sequence ID" value="MCZ0809564.1"/>
    <property type="molecule type" value="Genomic_DNA"/>
</dbReference>
<dbReference type="Proteomes" id="UP001077662">
    <property type="component" value="Unassembled WGS sequence"/>
</dbReference>
<evidence type="ECO:0000256" key="2">
    <source>
        <dbReference type="ARBA" id="ARBA00007400"/>
    </source>
</evidence>
<dbReference type="PANTHER" id="PTHR23028">
    <property type="entry name" value="ACETYLTRANSFERASE"/>
    <property type="match status" value="1"/>
</dbReference>
<comment type="subcellular location">
    <subcellularLocation>
        <location evidence="1">Cell membrane</location>
        <topology evidence="1">Multi-pass membrane protein</topology>
    </subcellularLocation>
</comment>
<sequence length="639" mass="71038">MDDSMKQFRNQTSKRYIPGLDGLRALSVLAVIAYHLNGKWAQGGLLGVGIFFVISGYLITDQIVTEWKQFQKLRLLHFWVRRARRLLPVLICMLLFVASWVDPGRLFALKGDFLSSIFYVNNWWLIFHDISYFESYGPVSPIGHLWSLSIEEQFYLIWPLVLVIGIKMIPHRGKLTLWILAGAVVSALAMAMLYVPGTDPSRVYYGTDTRLFGPLVGAALAVIWPSQKLNYRVSKTTRLLLDSIGVVGVFMLLVLINDTNKFDDSLYRGGFLKLSFITAAVIAVLVHPASRVGNFIGCKPLRWIGVRSYSLYIWHFPIIVLSSSPVNTEGASILRIVLQLAASFIIAAISYKYIEQPFRRGIFGAKSGDGRQRSALCRRYIRPVFLVGLLLVCLIPISCSSMYAIKPGTETFTAEGELPPVQQEADNTTSLLSGEESMQFDTVVPSSGEEVIQSEMIDPSQGEADIQSDSAVPSTGKAEIPSGKGITVIGDSVILGVASYLENMLPGIVIDGKVGRQMSQAQEVINQLRAQGKLGDSIIIELGTNGPFNKDKFRIFLQSLSGEKQIMIVNTRVPREWQDIVNANLSEVANEFSNVKMIDWYSASEGKDDYFYQDGVHLKPEGAKYFASLLVESVTNTRR</sequence>
<feature type="transmembrane region" description="Helical" evidence="9">
    <location>
        <begin position="239"/>
        <end position="256"/>
    </location>
</feature>
<feature type="transmembrane region" description="Helical" evidence="9">
    <location>
        <begin position="153"/>
        <end position="170"/>
    </location>
</feature>
<keyword evidence="4" id="KW-0808">Transferase</keyword>
<dbReference type="InterPro" id="IPR002656">
    <property type="entry name" value="Acyl_transf_3_dom"/>
</dbReference>
<dbReference type="AlphaFoldDB" id="A0AAP3GE27"/>
<accession>A0AAP3GE27</accession>
<keyword evidence="8 11" id="KW-0012">Acyltransferase</keyword>
<evidence type="ECO:0000313" key="11">
    <source>
        <dbReference type="EMBL" id="MCZ0809564.1"/>
    </source>
</evidence>
<dbReference type="PANTHER" id="PTHR23028:SF53">
    <property type="entry name" value="ACYL_TRANSF_3 DOMAIN-CONTAINING PROTEIN"/>
    <property type="match status" value="1"/>
</dbReference>
<evidence type="ECO:0000313" key="12">
    <source>
        <dbReference type="Proteomes" id="UP001077662"/>
    </source>
</evidence>
<evidence type="ECO:0000256" key="8">
    <source>
        <dbReference type="ARBA" id="ARBA00023315"/>
    </source>
</evidence>
<organism evidence="11 12">
    <name type="scientific">Brevibacillus laterosporus</name>
    <name type="common">Bacillus laterosporus</name>
    <dbReference type="NCBI Taxonomy" id="1465"/>
    <lineage>
        <taxon>Bacteria</taxon>
        <taxon>Bacillati</taxon>
        <taxon>Bacillota</taxon>
        <taxon>Bacilli</taxon>
        <taxon>Bacillales</taxon>
        <taxon>Paenibacillaceae</taxon>
        <taxon>Brevibacillus</taxon>
    </lineage>
</organism>
<dbReference type="Gene3D" id="3.40.50.1110">
    <property type="entry name" value="SGNH hydrolase"/>
    <property type="match status" value="1"/>
</dbReference>
<dbReference type="Pfam" id="PF01757">
    <property type="entry name" value="Acyl_transf_3"/>
    <property type="match status" value="1"/>
</dbReference>
<evidence type="ECO:0000256" key="4">
    <source>
        <dbReference type="ARBA" id="ARBA00022679"/>
    </source>
</evidence>
<feature type="domain" description="Acyltransferase 3" evidence="10">
    <location>
        <begin position="18"/>
        <end position="350"/>
    </location>
</feature>
<dbReference type="GO" id="GO:0009103">
    <property type="term" value="P:lipopolysaccharide biosynthetic process"/>
    <property type="evidence" value="ECO:0007669"/>
    <property type="project" value="TreeGrafter"/>
</dbReference>
<dbReference type="GO" id="GO:0005886">
    <property type="term" value="C:plasma membrane"/>
    <property type="evidence" value="ECO:0007669"/>
    <property type="project" value="UniProtKB-SubCell"/>
</dbReference>
<keyword evidence="3" id="KW-1003">Cell membrane</keyword>
<name>A0AAP3GE27_BRELA</name>
<dbReference type="SUPFAM" id="SSF52266">
    <property type="entry name" value="SGNH hydrolase"/>
    <property type="match status" value="1"/>
</dbReference>
<keyword evidence="5 9" id="KW-0812">Transmembrane</keyword>
<evidence type="ECO:0000256" key="7">
    <source>
        <dbReference type="ARBA" id="ARBA00023136"/>
    </source>
</evidence>
<dbReference type="RefSeq" id="WP_258434575.1">
    <property type="nucleotide sequence ID" value="NZ_JANSGW010000038.1"/>
</dbReference>
<keyword evidence="6 9" id="KW-1133">Transmembrane helix</keyword>
<dbReference type="GO" id="GO:0016747">
    <property type="term" value="F:acyltransferase activity, transferring groups other than amino-acyl groups"/>
    <property type="evidence" value="ECO:0007669"/>
    <property type="project" value="InterPro"/>
</dbReference>
<protein>
    <submittedName>
        <fullName evidence="11">Acyltransferase family protein</fullName>
    </submittedName>
</protein>
<proteinExistence type="inferred from homology"/>